<organism evidence="9 10">
    <name type="scientific">Sphaerochaeta pleomorpha (strain ATCC BAA-1885 / DSM 22778 / Grapes)</name>
    <dbReference type="NCBI Taxonomy" id="158190"/>
    <lineage>
        <taxon>Bacteria</taxon>
        <taxon>Pseudomonadati</taxon>
        <taxon>Spirochaetota</taxon>
        <taxon>Spirochaetia</taxon>
        <taxon>Spirochaetales</taxon>
        <taxon>Sphaerochaetaceae</taxon>
        <taxon>Sphaerochaeta</taxon>
    </lineage>
</organism>
<dbReference type="Gene3D" id="3.65.10.10">
    <property type="entry name" value="Enolpyruvate transferase domain"/>
    <property type="match status" value="2"/>
</dbReference>
<dbReference type="SUPFAM" id="SSF55205">
    <property type="entry name" value="EPT/RTPC-like"/>
    <property type="match status" value="1"/>
</dbReference>
<dbReference type="GO" id="GO:0003866">
    <property type="term" value="F:3-phosphoshikimate 1-carboxyvinyltransferase activity"/>
    <property type="evidence" value="ECO:0007669"/>
    <property type="project" value="UniProtKB-UniRule"/>
</dbReference>
<feature type="binding site" evidence="7">
    <location>
        <position position="175"/>
    </location>
    <ligand>
        <name>3-phosphoshikimate</name>
        <dbReference type="ChEBI" id="CHEBI:145989"/>
    </ligand>
</feature>
<keyword evidence="4 7" id="KW-0808">Transferase</keyword>
<dbReference type="eggNOG" id="COG0128">
    <property type="taxonomic scope" value="Bacteria"/>
</dbReference>
<feature type="binding site" evidence="7">
    <location>
        <position position="348"/>
    </location>
    <ligand>
        <name>phosphoenolpyruvate</name>
        <dbReference type="ChEBI" id="CHEBI:58702"/>
    </ligand>
</feature>
<feature type="binding site" evidence="7">
    <location>
        <position position="175"/>
    </location>
    <ligand>
        <name>phosphoenolpyruvate</name>
        <dbReference type="ChEBI" id="CHEBI:58702"/>
    </ligand>
</feature>
<keyword evidence="5 7" id="KW-0057">Aromatic amino acid biosynthesis</keyword>
<dbReference type="HAMAP" id="MF_00210">
    <property type="entry name" value="EPSP_synth"/>
    <property type="match status" value="1"/>
</dbReference>
<protein>
    <recommendedName>
        <fullName evidence="7">3-phosphoshikimate 1-carboxyvinyltransferase</fullName>
        <ecNumber evidence="7">2.5.1.19</ecNumber>
    </recommendedName>
    <alternativeName>
        <fullName evidence="7">5-enolpyruvylshikimate-3-phosphate synthase</fullName>
        <shortName evidence="7">EPSP synthase</shortName>
        <shortName evidence="7">EPSPS</shortName>
    </alternativeName>
</protein>
<reference evidence="9 10" key="1">
    <citation type="submission" date="2011-11" db="EMBL/GenBank/DDBJ databases">
        <title>Complete sequence of Spirochaeta sp. grapes.</title>
        <authorList>
            <consortium name="US DOE Joint Genome Institute"/>
            <person name="Lucas S."/>
            <person name="Han J."/>
            <person name="Lapidus A."/>
            <person name="Cheng J.-F."/>
            <person name="Goodwin L."/>
            <person name="Pitluck S."/>
            <person name="Peters L."/>
            <person name="Ovchinnikova G."/>
            <person name="Munk A.C."/>
            <person name="Detter J.C."/>
            <person name="Han C."/>
            <person name="Tapia R."/>
            <person name="Land M."/>
            <person name="Hauser L."/>
            <person name="Kyrpides N."/>
            <person name="Ivanova N."/>
            <person name="Pagani I."/>
            <person name="Ritalahtilisa K."/>
            <person name="Loeffler F."/>
            <person name="Woyke T."/>
        </authorList>
    </citation>
    <scope>NUCLEOTIDE SEQUENCE [LARGE SCALE GENOMIC DNA]</scope>
    <source>
        <strain evidence="10">ATCC BAA-1885 / DSM 22778 / Grapes</strain>
    </source>
</reference>
<feature type="active site" description="Proton acceptor" evidence="7">
    <location>
        <position position="317"/>
    </location>
</feature>
<evidence type="ECO:0000256" key="2">
    <source>
        <dbReference type="ARBA" id="ARBA00009948"/>
    </source>
</evidence>
<feature type="binding site" evidence="7">
    <location>
        <position position="340"/>
    </location>
    <ligand>
        <name>3-phosphoshikimate</name>
        <dbReference type="ChEBI" id="CHEBI:145989"/>
    </ligand>
</feature>
<evidence type="ECO:0000256" key="4">
    <source>
        <dbReference type="ARBA" id="ARBA00022679"/>
    </source>
</evidence>
<feature type="binding site" evidence="7">
    <location>
        <position position="173"/>
    </location>
    <ligand>
        <name>3-phosphoshikimate</name>
        <dbReference type="ChEBI" id="CHEBI:145989"/>
    </ligand>
</feature>
<evidence type="ECO:0000256" key="6">
    <source>
        <dbReference type="ARBA" id="ARBA00044633"/>
    </source>
</evidence>
<dbReference type="GO" id="GO:0009073">
    <property type="term" value="P:aromatic amino acid family biosynthetic process"/>
    <property type="evidence" value="ECO:0007669"/>
    <property type="project" value="UniProtKB-KW"/>
</dbReference>
<feature type="binding site" evidence="7">
    <location>
        <position position="174"/>
    </location>
    <ligand>
        <name>3-phosphoshikimate</name>
        <dbReference type="ChEBI" id="CHEBI:145989"/>
    </ligand>
</feature>
<feature type="binding site" evidence="7">
    <location>
        <position position="130"/>
    </location>
    <ligand>
        <name>phosphoenolpyruvate</name>
        <dbReference type="ChEBI" id="CHEBI:58702"/>
    </ligand>
</feature>
<feature type="domain" description="Enolpyruvate transferase" evidence="8">
    <location>
        <begin position="18"/>
        <end position="423"/>
    </location>
</feature>
<dbReference type="PIRSF" id="PIRSF000505">
    <property type="entry name" value="EPSPS"/>
    <property type="match status" value="1"/>
</dbReference>
<dbReference type="InterPro" id="IPR006264">
    <property type="entry name" value="EPSP_synthase"/>
</dbReference>
<dbReference type="InterPro" id="IPR013792">
    <property type="entry name" value="RNA3'P_cycl/enolpyr_Trfase_a/b"/>
</dbReference>
<dbReference type="InterPro" id="IPR023193">
    <property type="entry name" value="EPSP_synthase_CS"/>
</dbReference>
<comment type="function">
    <text evidence="7">Catalyzes the transfer of the enolpyruvyl moiety of phosphoenolpyruvate (PEP) to the 5-hydroxyl of shikimate-3-phosphate (S3P) to produce enolpyruvyl shikimate-3-phosphate and inorganic phosphate.</text>
</comment>
<feature type="binding site" evidence="7">
    <location>
        <position position="34"/>
    </location>
    <ligand>
        <name>3-phosphoshikimate</name>
        <dbReference type="ChEBI" id="CHEBI:145989"/>
    </ligand>
</feature>
<dbReference type="STRING" id="158190.SpiGrapes_2607"/>
<accession>G8QUR0</accession>
<dbReference type="UniPathway" id="UPA00053">
    <property type="reaction ID" value="UER00089"/>
</dbReference>
<dbReference type="AlphaFoldDB" id="G8QUR0"/>
<feature type="binding site" evidence="7">
    <location>
        <position position="29"/>
    </location>
    <ligand>
        <name>phosphoenolpyruvate</name>
        <dbReference type="ChEBI" id="CHEBI:58702"/>
    </ligand>
</feature>
<dbReference type="HOGENOM" id="CLU_024321_0_0_12"/>
<keyword evidence="3 7" id="KW-0028">Amino-acid biosynthesis</keyword>
<comment type="similarity">
    <text evidence="2 7">Belongs to the EPSP synthase family.</text>
</comment>
<dbReference type="PANTHER" id="PTHR21090">
    <property type="entry name" value="AROM/DEHYDROQUINATE SYNTHASE"/>
    <property type="match status" value="1"/>
</dbReference>
<comment type="catalytic activity">
    <reaction evidence="6">
        <text>3-phosphoshikimate + phosphoenolpyruvate = 5-O-(1-carboxyvinyl)-3-phosphoshikimate + phosphate</text>
        <dbReference type="Rhea" id="RHEA:21256"/>
        <dbReference type="ChEBI" id="CHEBI:43474"/>
        <dbReference type="ChEBI" id="CHEBI:57701"/>
        <dbReference type="ChEBI" id="CHEBI:58702"/>
        <dbReference type="ChEBI" id="CHEBI:145989"/>
        <dbReference type="EC" id="2.5.1.19"/>
    </reaction>
    <physiologicalReaction direction="left-to-right" evidence="6">
        <dbReference type="Rhea" id="RHEA:21257"/>
    </physiologicalReaction>
</comment>
<dbReference type="EMBL" id="CP003155">
    <property type="protein sequence ID" value="AEV30368.1"/>
    <property type="molecule type" value="Genomic_DNA"/>
</dbReference>
<evidence type="ECO:0000259" key="8">
    <source>
        <dbReference type="Pfam" id="PF00275"/>
    </source>
</evidence>
<feature type="binding site" evidence="7">
    <location>
        <position position="390"/>
    </location>
    <ligand>
        <name>phosphoenolpyruvate</name>
        <dbReference type="ChEBI" id="CHEBI:58702"/>
    </ligand>
</feature>
<dbReference type="GO" id="GO:0009423">
    <property type="term" value="P:chorismate biosynthetic process"/>
    <property type="evidence" value="ECO:0007669"/>
    <property type="project" value="UniProtKB-UniRule"/>
</dbReference>
<name>G8QUR0_SPHPG</name>
<feature type="binding site" evidence="7">
    <location>
        <position position="102"/>
    </location>
    <ligand>
        <name>phosphoenolpyruvate</name>
        <dbReference type="ChEBI" id="CHEBI:58702"/>
    </ligand>
</feature>
<dbReference type="GO" id="GO:0008652">
    <property type="term" value="P:amino acid biosynthetic process"/>
    <property type="evidence" value="ECO:0007669"/>
    <property type="project" value="UniProtKB-KW"/>
</dbReference>
<dbReference type="NCBIfam" id="TIGR01356">
    <property type="entry name" value="aroA"/>
    <property type="match status" value="1"/>
</dbReference>
<evidence type="ECO:0000313" key="9">
    <source>
        <dbReference type="EMBL" id="AEV30368.1"/>
    </source>
</evidence>
<keyword evidence="7" id="KW-0963">Cytoplasm</keyword>
<proteinExistence type="inferred from homology"/>
<feature type="binding site" evidence="7">
    <location>
        <position position="30"/>
    </location>
    <ligand>
        <name>3-phosphoshikimate</name>
        <dbReference type="ChEBI" id="CHEBI:145989"/>
    </ligand>
</feature>
<evidence type="ECO:0000256" key="1">
    <source>
        <dbReference type="ARBA" id="ARBA00004811"/>
    </source>
</evidence>
<dbReference type="PROSITE" id="PS00885">
    <property type="entry name" value="EPSP_SYNTHASE_2"/>
    <property type="match status" value="1"/>
</dbReference>
<dbReference type="KEGG" id="sgp:SpiGrapes_2607"/>
<dbReference type="EC" id="2.5.1.19" evidence="7"/>
<comment type="subunit">
    <text evidence="7">Monomer.</text>
</comment>
<dbReference type="Pfam" id="PF00275">
    <property type="entry name" value="EPSP_synthase"/>
    <property type="match status" value="1"/>
</dbReference>
<sequence>MDNFGIVLPMDKTFSPTHAKGTVTIPGSKSQTIRALLIASLSGEQSTIINALDSHDTQSCMNLCTQIGAKITWDANHTCLFCDASHVQNVQEAITLDCGNSGTTLYLATGMLASLPRKFTFSGDEQLQKRPIGPLLDALETLGAKVERMNGIYPPFSIQGPLTGGACSIECPTSQYLSGLLLACSLAKGDCEITVPLLYEKPYVSLTLQWLDEQNIRYEISEDFQKARVYGNQHFKGFTTMVTGDFSSASFFFCMAAIGKTSISVRGLNQDDVQGDKKILEILEAMGCKVVWEGKQVTVTGPEVLKGGTFDLNAMPDTLPILSVTACFAEEDVSLVNVPQARIKETDRIAVMHEELEKIGAVIDEQVDGMTIRAGHPLTGGTVSGHDDHRVIMALAVASIAASGTINLLGVDAAAITFPTFFDLFDSITGDTI</sequence>
<comment type="subcellular location">
    <subcellularLocation>
        <location evidence="7">Cytoplasm</location>
    </subcellularLocation>
</comment>
<feature type="binding site" evidence="7">
    <location>
        <position position="29"/>
    </location>
    <ligand>
        <name>3-phosphoshikimate</name>
        <dbReference type="ChEBI" id="CHEBI:145989"/>
    </ligand>
</feature>
<dbReference type="InterPro" id="IPR036968">
    <property type="entry name" value="Enolpyruvate_Tfrase_sf"/>
</dbReference>
<evidence type="ECO:0000313" key="10">
    <source>
        <dbReference type="Proteomes" id="UP000005632"/>
    </source>
</evidence>
<dbReference type="Proteomes" id="UP000005632">
    <property type="component" value="Chromosome"/>
</dbReference>
<dbReference type="InterPro" id="IPR001986">
    <property type="entry name" value="Enolpyruvate_Tfrase_dom"/>
</dbReference>
<comment type="caution">
    <text evidence="7">Lacks conserved residue(s) required for the propagation of feature annotation.</text>
</comment>
<comment type="pathway">
    <text evidence="1 7">Metabolic intermediate biosynthesis; chorismate biosynthesis; chorismate from D-erythrose 4-phosphate and phosphoenolpyruvate: step 6/7.</text>
</comment>
<feature type="binding site" evidence="7">
    <location>
        <position position="344"/>
    </location>
    <ligand>
        <name>3-phosphoshikimate</name>
        <dbReference type="ChEBI" id="CHEBI:145989"/>
    </ligand>
</feature>
<keyword evidence="10" id="KW-1185">Reference proteome</keyword>
<evidence type="ECO:0000256" key="3">
    <source>
        <dbReference type="ARBA" id="ARBA00022605"/>
    </source>
</evidence>
<evidence type="ECO:0000256" key="5">
    <source>
        <dbReference type="ARBA" id="ARBA00023141"/>
    </source>
</evidence>
<evidence type="ECO:0000256" key="7">
    <source>
        <dbReference type="HAMAP-Rule" id="MF_00210"/>
    </source>
</evidence>
<gene>
    <name evidence="7" type="primary">aroA</name>
    <name evidence="9" type="ordered locus">SpiGrapes_2607</name>
</gene>
<feature type="binding site" evidence="7">
    <location>
        <position position="317"/>
    </location>
    <ligand>
        <name>3-phosphoshikimate</name>
        <dbReference type="ChEBI" id="CHEBI:145989"/>
    </ligand>
</feature>
<dbReference type="CDD" id="cd01556">
    <property type="entry name" value="EPSP_synthase"/>
    <property type="match status" value="1"/>
</dbReference>
<dbReference type="PANTHER" id="PTHR21090:SF5">
    <property type="entry name" value="PENTAFUNCTIONAL AROM POLYPEPTIDE"/>
    <property type="match status" value="1"/>
</dbReference>
<dbReference type="GO" id="GO:0005737">
    <property type="term" value="C:cytoplasm"/>
    <property type="evidence" value="ECO:0007669"/>
    <property type="project" value="UniProtKB-SubCell"/>
</dbReference>